<feature type="compositionally biased region" description="Low complexity" evidence="1">
    <location>
        <begin position="35"/>
        <end position="51"/>
    </location>
</feature>
<name>A0A1Y2G378_9BASI</name>
<dbReference type="AlphaFoldDB" id="A0A1Y2G378"/>
<dbReference type="Proteomes" id="UP000193467">
    <property type="component" value="Unassembled WGS sequence"/>
</dbReference>
<dbReference type="Pfam" id="PF07818">
    <property type="entry name" value="HCNGP"/>
    <property type="match status" value="1"/>
</dbReference>
<proteinExistence type="predicted"/>
<dbReference type="InterPro" id="IPR012479">
    <property type="entry name" value="SAP30BP"/>
</dbReference>
<keyword evidence="3" id="KW-1185">Reference proteome</keyword>
<evidence type="ECO:0000313" key="3">
    <source>
        <dbReference type="Proteomes" id="UP000193467"/>
    </source>
</evidence>
<feature type="region of interest" description="Disordered" evidence="1">
    <location>
        <begin position="235"/>
        <end position="337"/>
    </location>
</feature>
<dbReference type="PANTHER" id="PTHR13464:SF0">
    <property type="entry name" value="SAP30-BINDING PROTEIN"/>
    <property type="match status" value="1"/>
</dbReference>
<dbReference type="STRING" id="106004.A0A1Y2G378"/>
<dbReference type="PANTHER" id="PTHR13464">
    <property type="entry name" value="TRANSCRIPTIONAL REGULATOR PROTEIN HCNGP"/>
    <property type="match status" value="1"/>
</dbReference>
<sequence>MQSLASYGSDSDEEPVASSSALPRAEPNPTPAPEPAVTAPSPASIPSQPSITRIKGTGSRAPSPLSGVKLPSSTSSPRPLPGSPTKQAKGKQRELSASPPSMARGAPTEDRSSESTIGGGSRTGAGGEQGGVGVLGVRMDSLAEFGVPPMVAGPCSPSLEAKIAQFDHMARTRGLHFNDSLSRSKAFRNPRIHSTLVKMMNVDEAATNWDKAIWDPKGLNAEGTASRIAEMQRLHSEARQAGQAAGSRSSIAFAPSSSSAPPSMHDRVDEQARIRDSLASKASSSSRSHHGGHREKERERERDRDRDGGRGERKRSRWDSGAGGGKRERSKSPARRH</sequence>
<dbReference type="EMBL" id="MCGR01000001">
    <property type="protein sequence ID" value="ORY92396.1"/>
    <property type="molecule type" value="Genomic_DNA"/>
</dbReference>
<feature type="compositionally biased region" description="Gly residues" evidence="1">
    <location>
        <begin position="117"/>
        <end position="132"/>
    </location>
</feature>
<evidence type="ECO:0000256" key="1">
    <source>
        <dbReference type="SAM" id="MobiDB-lite"/>
    </source>
</evidence>
<reference evidence="2 3" key="1">
    <citation type="submission" date="2016-07" db="EMBL/GenBank/DDBJ databases">
        <title>Pervasive Adenine N6-methylation of Active Genes in Fungi.</title>
        <authorList>
            <consortium name="DOE Joint Genome Institute"/>
            <person name="Mondo S.J."/>
            <person name="Dannebaum R.O."/>
            <person name="Kuo R.C."/>
            <person name="Labutti K."/>
            <person name="Haridas S."/>
            <person name="Kuo A."/>
            <person name="Salamov A."/>
            <person name="Ahrendt S.R."/>
            <person name="Lipzen A."/>
            <person name="Sullivan W."/>
            <person name="Andreopoulos W.B."/>
            <person name="Clum A."/>
            <person name="Lindquist E."/>
            <person name="Daum C."/>
            <person name="Ramamoorthy G.K."/>
            <person name="Gryganskyi A."/>
            <person name="Culley D."/>
            <person name="Magnuson J.K."/>
            <person name="James T.Y."/>
            <person name="O'Malley M.A."/>
            <person name="Stajich J.E."/>
            <person name="Spatafora J.W."/>
            <person name="Visel A."/>
            <person name="Grigoriev I.V."/>
        </authorList>
    </citation>
    <scope>NUCLEOTIDE SEQUENCE [LARGE SCALE GENOMIC DNA]</scope>
    <source>
        <strain evidence="2 3">62-1032</strain>
    </source>
</reference>
<feature type="compositionally biased region" description="Low complexity" evidence="1">
    <location>
        <begin position="247"/>
        <end position="263"/>
    </location>
</feature>
<feature type="compositionally biased region" description="Basic and acidic residues" evidence="1">
    <location>
        <begin position="294"/>
        <end position="311"/>
    </location>
</feature>
<feature type="region of interest" description="Disordered" evidence="1">
    <location>
        <begin position="1"/>
        <end position="132"/>
    </location>
</feature>
<dbReference type="InParanoid" id="A0A1Y2G378"/>
<comment type="caution">
    <text evidence="2">The sequence shown here is derived from an EMBL/GenBank/DDBJ whole genome shotgun (WGS) entry which is preliminary data.</text>
</comment>
<accession>A0A1Y2G378</accession>
<dbReference type="GO" id="GO:0005634">
    <property type="term" value="C:nucleus"/>
    <property type="evidence" value="ECO:0007669"/>
    <property type="project" value="TreeGrafter"/>
</dbReference>
<evidence type="ECO:0000313" key="2">
    <source>
        <dbReference type="EMBL" id="ORY92396.1"/>
    </source>
</evidence>
<gene>
    <name evidence="2" type="ORF">BCR35DRAFT_348798</name>
</gene>
<protein>
    <submittedName>
        <fullName evidence="2">HCNGP-like protein-domain-containing protein</fullName>
    </submittedName>
</protein>
<feature type="compositionally biased region" description="Basic and acidic residues" evidence="1">
    <location>
        <begin position="264"/>
        <end position="278"/>
    </location>
</feature>
<dbReference type="OrthoDB" id="1714508at2759"/>
<dbReference type="GO" id="GO:0006355">
    <property type="term" value="P:regulation of DNA-templated transcription"/>
    <property type="evidence" value="ECO:0007669"/>
    <property type="project" value="InterPro"/>
</dbReference>
<organism evidence="2 3">
    <name type="scientific">Leucosporidium creatinivorum</name>
    <dbReference type="NCBI Taxonomy" id="106004"/>
    <lineage>
        <taxon>Eukaryota</taxon>
        <taxon>Fungi</taxon>
        <taxon>Dikarya</taxon>
        <taxon>Basidiomycota</taxon>
        <taxon>Pucciniomycotina</taxon>
        <taxon>Microbotryomycetes</taxon>
        <taxon>Leucosporidiales</taxon>
        <taxon>Leucosporidium</taxon>
    </lineage>
</organism>